<dbReference type="InterPro" id="IPR054816">
    <property type="entry name" value="Lipoprotein_mollicutes-type_CS"/>
</dbReference>
<sequence length="380" mass="41851">MKKLMMILASISVSTPIIGTAVACRSPQTGGEIDTTGVPTVGSIKANLKKAGYDVDNLDVDLAPGMKTATIRFMPDAPNRPFLTKKVDLKWTTNDINKMITVTSLPYDNGSGKKLTVDEVLTVINSLNGTNFTFSDVEVNFDQEISQWVIAPKPGGNFTGSPVEIINEPITFSQAFPLENIGDIYIDAAVWADYKKNPEGTTMNMTAAIMEFVGDRNRFASLYKDAMLKAMMGALDGGIDLSINQENGEGTLKITTKVEHVINRSTLTANFKVNTTTPRKFLTQDNIKPTKNLIPVKLNETYTKETENKLRYDLVAKLLGKEFADQYNEIWYNELWVTFNEDGKGAIVEAKPGSKILAASDMLASIMTKIPAYKLDVTFE</sequence>
<evidence type="ECO:0000313" key="2">
    <source>
        <dbReference type="EMBL" id="KAI93115.1"/>
    </source>
</evidence>
<dbReference type="AlphaFoldDB" id="A0AAI9X1Q9"/>
<comment type="caution">
    <text evidence="2">The sequence shown here is derived from an EMBL/GenBank/DDBJ whole genome shotgun (WGS) entry which is preliminary data.</text>
</comment>
<dbReference type="NCBIfam" id="NF045726">
    <property type="entry name" value="XXplasma_LP"/>
    <property type="match status" value="1"/>
</dbReference>
<dbReference type="RefSeq" id="WP_004027701.1">
    <property type="nucleotide sequence ID" value="NZ_AGBZ02000001.1"/>
</dbReference>
<accession>A0AAI9X1Q9</accession>
<dbReference type="EMBL" id="AGBZ02000001">
    <property type="protein sequence ID" value="KAI93115.1"/>
    <property type="molecule type" value="Genomic_DNA"/>
</dbReference>
<name>A0AAI9X1Q9_SPIME</name>
<feature type="chain" id="PRO_5042525144" description="Lipoprotein" evidence="1">
    <location>
        <begin position="24"/>
        <end position="380"/>
    </location>
</feature>
<gene>
    <name evidence="2" type="ORF">SPM_000775</name>
</gene>
<proteinExistence type="predicted"/>
<protein>
    <recommendedName>
        <fullName evidence="4">Lipoprotein</fullName>
    </recommendedName>
</protein>
<keyword evidence="1" id="KW-0732">Signal</keyword>
<organism evidence="2 3">
    <name type="scientific">Spiroplasma melliferum KC3</name>
    <dbReference type="NCBI Taxonomy" id="570509"/>
    <lineage>
        <taxon>Bacteria</taxon>
        <taxon>Bacillati</taxon>
        <taxon>Mycoplasmatota</taxon>
        <taxon>Mollicutes</taxon>
        <taxon>Entomoplasmatales</taxon>
        <taxon>Spiroplasmataceae</taxon>
        <taxon>Spiroplasma</taxon>
    </lineage>
</organism>
<evidence type="ECO:0000313" key="3">
    <source>
        <dbReference type="Proteomes" id="UP000004057"/>
    </source>
</evidence>
<evidence type="ECO:0000256" key="1">
    <source>
        <dbReference type="SAM" id="SignalP"/>
    </source>
</evidence>
<evidence type="ECO:0008006" key="4">
    <source>
        <dbReference type="Google" id="ProtNLM"/>
    </source>
</evidence>
<dbReference type="PROSITE" id="PS51257">
    <property type="entry name" value="PROKAR_LIPOPROTEIN"/>
    <property type="match status" value="1"/>
</dbReference>
<dbReference type="Proteomes" id="UP000004057">
    <property type="component" value="Unassembled WGS sequence"/>
</dbReference>
<reference evidence="2 3" key="1">
    <citation type="journal article" date="2012" name="J. Proteome Res.">
        <title>Application of Spiroplasma melliferum proteogenomic profiling for the discovery of virulence factors and pathogenicity mechanisms in host-associated spiroplasmas.</title>
        <authorList>
            <person name="Alexeev D."/>
            <person name="Kostrjukova E."/>
            <person name="Aliper A."/>
            <person name="Popenko A."/>
            <person name="Bazaleev N."/>
            <person name="Tyakht A."/>
            <person name="Selezneva O."/>
            <person name="Akopian T."/>
            <person name="Prichodko E."/>
            <person name="Kondratov I."/>
            <person name="Chukin M."/>
            <person name="Demina I."/>
            <person name="Galyamina M."/>
            <person name="Kamashev D."/>
            <person name="Vanyushkina A."/>
            <person name="Ladygina V."/>
            <person name="Levitskii S."/>
            <person name="Lazarev V."/>
            <person name="Govorun V."/>
        </authorList>
    </citation>
    <scope>NUCLEOTIDE SEQUENCE [LARGE SCALE GENOMIC DNA]</scope>
    <source>
        <strain evidence="2 3">KC3</strain>
    </source>
</reference>
<feature type="signal peptide" evidence="1">
    <location>
        <begin position="1"/>
        <end position="23"/>
    </location>
</feature>